<gene>
    <name evidence="3" type="ORF">SEMRO_223_G091390.1</name>
</gene>
<evidence type="ECO:0000313" key="3">
    <source>
        <dbReference type="EMBL" id="CAB9505218.1"/>
    </source>
</evidence>
<protein>
    <submittedName>
        <fullName evidence="3">Uncharacterized protein</fullName>
    </submittedName>
</protein>
<keyword evidence="4" id="KW-1185">Reference proteome</keyword>
<evidence type="ECO:0000256" key="1">
    <source>
        <dbReference type="SAM" id="MobiDB-lite"/>
    </source>
</evidence>
<dbReference type="EMBL" id="CAICTM010000222">
    <property type="protein sequence ID" value="CAB9505218.1"/>
    <property type="molecule type" value="Genomic_DNA"/>
</dbReference>
<evidence type="ECO:0000256" key="2">
    <source>
        <dbReference type="SAM" id="Phobius"/>
    </source>
</evidence>
<feature type="region of interest" description="Disordered" evidence="1">
    <location>
        <begin position="185"/>
        <end position="207"/>
    </location>
</feature>
<keyword evidence="2" id="KW-0472">Membrane</keyword>
<feature type="region of interest" description="Disordered" evidence="1">
    <location>
        <begin position="33"/>
        <end position="59"/>
    </location>
</feature>
<feature type="transmembrane region" description="Helical" evidence="2">
    <location>
        <begin position="304"/>
        <end position="323"/>
    </location>
</feature>
<evidence type="ECO:0000313" key="4">
    <source>
        <dbReference type="Proteomes" id="UP001153069"/>
    </source>
</evidence>
<sequence length="536" mass="58256">MDCGTSKTASDKNGEGFHPLLLEVVRARSASSDLPAVWDSETEGSKEAKQGNMSLKGDSKSERIVKLASGWVLKETRNVCKKTPQDEDEDDLIQDILIQRNATALADRDTALAQVALTRTASTGSASTGSVSLSATTVASGGLRSQGTGASNSSLGPGAYASSFGAATRLLLRPPISRENSLAAMSIHDDDDDDDDDDDSSTLSFREDNMDMDFSRYTHNGDAMDLSMQAPSTPSLVFLPVSVATNGHFNDESTMDRSPSERQLVEATPVHEDEEVGMPVALPAQDRMTNANARKERSTKDLKYLSPLFFLLVLLLIVILALLPTIKSSSSNSKTTETEALGGEPGALELVHDPDLLSLELPVNSTTLWEIQNDPESPPALAYSWLRADPSFPRIHAFERSSDWCWQLSTTHWRETIGGSTLDGPSMKSMNVNGSTWQTFLLCRPTAVTNRRDYTSARTRTRWDERNHFQRDWATDRLATAHLGPVRVAGNHSVRTLEPSAAPGSGTALQRTDRYNLANHDGVFGKSWNPVLGSCG</sequence>
<name>A0A9N8DLL2_9STRA</name>
<reference evidence="3" key="1">
    <citation type="submission" date="2020-06" db="EMBL/GenBank/DDBJ databases">
        <authorList>
            <consortium name="Plant Systems Biology data submission"/>
        </authorList>
    </citation>
    <scope>NUCLEOTIDE SEQUENCE</scope>
    <source>
        <strain evidence="3">D6</strain>
    </source>
</reference>
<proteinExistence type="predicted"/>
<organism evidence="3 4">
    <name type="scientific">Seminavis robusta</name>
    <dbReference type="NCBI Taxonomy" id="568900"/>
    <lineage>
        <taxon>Eukaryota</taxon>
        <taxon>Sar</taxon>
        <taxon>Stramenopiles</taxon>
        <taxon>Ochrophyta</taxon>
        <taxon>Bacillariophyta</taxon>
        <taxon>Bacillariophyceae</taxon>
        <taxon>Bacillariophycidae</taxon>
        <taxon>Naviculales</taxon>
        <taxon>Naviculaceae</taxon>
        <taxon>Seminavis</taxon>
    </lineage>
</organism>
<feature type="compositionally biased region" description="Acidic residues" evidence="1">
    <location>
        <begin position="189"/>
        <end position="200"/>
    </location>
</feature>
<comment type="caution">
    <text evidence="3">The sequence shown here is derived from an EMBL/GenBank/DDBJ whole genome shotgun (WGS) entry which is preliminary data.</text>
</comment>
<dbReference type="Proteomes" id="UP001153069">
    <property type="component" value="Unassembled WGS sequence"/>
</dbReference>
<dbReference type="AlphaFoldDB" id="A0A9N8DLL2"/>
<keyword evidence="2" id="KW-0812">Transmembrane</keyword>
<keyword evidence="2" id="KW-1133">Transmembrane helix</keyword>
<accession>A0A9N8DLL2</accession>